<sequence length="107" mass="11650">MSKTIDVDLNNHQFLHVGDNAFVGSINGYPVSSSCVPFSSAAFDNVHNSLAAPVMTYNQLLLLKNLIDNNLSGHFLDVEQLKLISSTFAFLIEWIDTAPVSDNAPVV</sequence>
<keyword evidence="2" id="KW-1185">Reference proteome</keyword>
<dbReference type="PROSITE" id="PS51257">
    <property type="entry name" value="PROKAR_LIPOPROTEIN"/>
    <property type="match status" value="1"/>
</dbReference>
<reference evidence="1" key="1">
    <citation type="submission" date="2021-02" db="EMBL/GenBank/DDBJ databases">
        <title>Neisseriaceae sp. 26B isolated from the cloaca of a Common Toad-headed Turtle (Mesoclemmys nasuta).</title>
        <authorList>
            <person name="Spergser J."/>
            <person name="Busse H.-J."/>
        </authorList>
    </citation>
    <scope>NUCLEOTIDE SEQUENCE</scope>
    <source>
        <strain evidence="1">26B</strain>
    </source>
</reference>
<protein>
    <submittedName>
        <fullName evidence="1">Uncharacterized protein</fullName>
    </submittedName>
</protein>
<organism evidence="1 2">
    <name type="scientific">Paralysiella testudinis</name>
    <dbReference type="NCBI Taxonomy" id="2809020"/>
    <lineage>
        <taxon>Bacteria</taxon>
        <taxon>Pseudomonadati</taxon>
        <taxon>Pseudomonadota</taxon>
        <taxon>Betaproteobacteria</taxon>
        <taxon>Neisseriales</taxon>
        <taxon>Neisseriaceae</taxon>
        <taxon>Paralysiella</taxon>
    </lineage>
</organism>
<evidence type="ECO:0000313" key="1">
    <source>
        <dbReference type="EMBL" id="QRQ81790.1"/>
    </source>
</evidence>
<accession>A0A892ZGX3</accession>
<gene>
    <name evidence="1" type="ORF">JQU52_14155</name>
</gene>
<dbReference type="Proteomes" id="UP000653156">
    <property type="component" value="Chromosome"/>
</dbReference>
<dbReference type="AlphaFoldDB" id="A0A892ZGX3"/>
<proteinExistence type="predicted"/>
<dbReference type="EMBL" id="CP069798">
    <property type="protein sequence ID" value="QRQ81790.1"/>
    <property type="molecule type" value="Genomic_DNA"/>
</dbReference>
<dbReference type="RefSeq" id="WP_230339090.1">
    <property type="nucleotide sequence ID" value="NZ_CP069798.1"/>
</dbReference>
<evidence type="ECO:0000313" key="2">
    <source>
        <dbReference type="Proteomes" id="UP000653156"/>
    </source>
</evidence>
<dbReference type="KEGG" id="ptes:JQU52_14155"/>
<name>A0A892ZGX3_9NEIS</name>